<dbReference type="Proteomes" id="UP000015106">
    <property type="component" value="Chromosome 4"/>
</dbReference>
<evidence type="ECO:0000313" key="1">
    <source>
        <dbReference type="EnsemblPlants" id="TuG1812G0400001454.01.T01.cds460212"/>
    </source>
</evidence>
<proteinExistence type="predicted"/>
<dbReference type="EnsemblPlants" id="TuG1812G0400001454.01.T01">
    <property type="protein sequence ID" value="TuG1812G0400001454.01.T01.cds460212"/>
    <property type="gene ID" value="TuG1812G0400001454.01"/>
</dbReference>
<evidence type="ECO:0000313" key="2">
    <source>
        <dbReference type="Proteomes" id="UP000015106"/>
    </source>
</evidence>
<reference evidence="2" key="1">
    <citation type="journal article" date="2013" name="Nature">
        <title>Draft genome of the wheat A-genome progenitor Triticum urartu.</title>
        <authorList>
            <person name="Ling H.Q."/>
            <person name="Zhao S."/>
            <person name="Liu D."/>
            <person name="Wang J."/>
            <person name="Sun H."/>
            <person name="Zhang C."/>
            <person name="Fan H."/>
            <person name="Li D."/>
            <person name="Dong L."/>
            <person name="Tao Y."/>
            <person name="Gao C."/>
            <person name="Wu H."/>
            <person name="Li Y."/>
            <person name="Cui Y."/>
            <person name="Guo X."/>
            <person name="Zheng S."/>
            <person name="Wang B."/>
            <person name="Yu K."/>
            <person name="Liang Q."/>
            <person name="Yang W."/>
            <person name="Lou X."/>
            <person name="Chen J."/>
            <person name="Feng M."/>
            <person name="Jian J."/>
            <person name="Zhang X."/>
            <person name="Luo G."/>
            <person name="Jiang Y."/>
            <person name="Liu J."/>
            <person name="Wang Z."/>
            <person name="Sha Y."/>
            <person name="Zhang B."/>
            <person name="Wu H."/>
            <person name="Tang D."/>
            <person name="Shen Q."/>
            <person name="Xue P."/>
            <person name="Zou S."/>
            <person name="Wang X."/>
            <person name="Liu X."/>
            <person name="Wang F."/>
            <person name="Yang Y."/>
            <person name="An X."/>
            <person name="Dong Z."/>
            <person name="Zhang K."/>
            <person name="Zhang X."/>
            <person name="Luo M.C."/>
            <person name="Dvorak J."/>
            <person name="Tong Y."/>
            <person name="Wang J."/>
            <person name="Yang H."/>
            <person name="Li Z."/>
            <person name="Wang D."/>
            <person name="Zhang A."/>
            <person name="Wang J."/>
        </authorList>
    </citation>
    <scope>NUCLEOTIDE SEQUENCE</scope>
    <source>
        <strain evidence="2">cv. G1812</strain>
    </source>
</reference>
<reference evidence="1" key="2">
    <citation type="submission" date="2018-03" db="EMBL/GenBank/DDBJ databases">
        <title>The Triticum urartu genome reveals the dynamic nature of wheat genome evolution.</title>
        <authorList>
            <person name="Ling H."/>
            <person name="Ma B."/>
            <person name="Shi X."/>
            <person name="Liu H."/>
            <person name="Dong L."/>
            <person name="Sun H."/>
            <person name="Cao Y."/>
            <person name="Gao Q."/>
            <person name="Zheng S."/>
            <person name="Li Y."/>
            <person name="Yu Y."/>
            <person name="Du H."/>
            <person name="Qi M."/>
            <person name="Li Y."/>
            <person name="Yu H."/>
            <person name="Cui Y."/>
            <person name="Wang N."/>
            <person name="Chen C."/>
            <person name="Wu H."/>
            <person name="Zhao Y."/>
            <person name="Zhang J."/>
            <person name="Li Y."/>
            <person name="Zhou W."/>
            <person name="Zhang B."/>
            <person name="Hu W."/>
            <person name="Eijk M."/>
            <person name="Tang J."/>
            <person name="Witsenboer H."/>
            <person name="Zhao S."/>
            <person name="Li Z."/>
            <person name="Zhang A."/>
            <person name="Wang D."/>
            <person name="Liang C."/>
        </authorList>
    </citation>
    <scope>NUCLEOTIDE SEQUENCE [LARGE SCALE GENOMIC DNA]</scope>
    <source>
        <strain evidence="1">cv. G1812</strain>
    </source>
</reference>
<dbReference type="Gramene" id="TuG1812G0400001454.01.T01">
    <property type="protein sequence ID" value="TuG1812G0400001454.01.T01.cds460212"/>
    <property type="gene ID" value="TuG1812G0400001454.01"/>
</dbReference>
<organism evidence="1 2">
    <name type="scientific">Triticum urartu</name>
    <name type="common">Red wild einkorn</name>
    <name type="synonym">Crithodium urartu</name>
    <dbReference type="NCBI Taxonomy" id="4572"/>
    <lineage>
        <taxon>Eukaryota</taxon>
        <taxon>Viridiplantae</taxon>
        <taxon>Streptophyta</taxon>
        <taxon>Embryophyta</taxon>
        <taxon>Tracheophyta</taxon>
        <taxon>Spermatophyta</taxon>
        <taxon>Magnoliopsida</taxon>
        <taxon>Liliopsida</taxon>
        <taxon>Poales</taxon>
        <taxon>Poaceae</taxon>
        <taxon>BOP clade</taxon>
        <taxon>Pooideae</taxon>
        <taxon>Triticodae</taxon>
        <taxon>Triticeae</taxon>
        <taxon>Triticinae</taxon>
        <taxon>Triticum</taxon>
    </lineage>
</organism>
<protein>
    <submittedName>
        <fullName evidence="1">Uncharacterized protein</fullName>
    </submittedName>
</protein>
<accession>A0A8R7Q1R4</accession>
<dbReference type="AlphaFoldDB" id="A0A8R7Q1R4"/>
<sequence length="69" mass="7935">MIKICGIIHVKHHIYFVEGALYLCEETRQDPRFKSTSGLKVCISALDIGYDLSGTQAQSICQYQSWRHF</sequence>
<reference evidence="1" key="3">
    <citation type="submission" date="2022-06" db="UniProtKB">
        <authorList>
            <consortium name="EnsemblPlants"/>
        </authorList>
    </citation>
    <scope>IDENTIFICATION</scope>
</reference>
<name>A0A8R7Q1R4_TRIUA</name>
<keyword evidence="2" id="KW-1185">Reference proteome</keyword>